<dbReference type="CTD" id="20249448"/>
<dbReference type="AlphaFoldDB" id="V4A3Y8"/>
<dbReference type="InterPro" id="IPR044822">
    <property type="entry name" value="Myb_DNA-bind_4"/>
</dbReference>
<dbReference type="KEGG" id="lgi:LOTGIDRAFT_234109"/>
<dbReference type="Pfam" id="PF13837">
    <property type="entry name" value="Myb_DNA-bind_4"/>
    <property type="match status" value="1"/>
</dbReference>
<dbReference type="InterPro" id="IPR026095">
    <property type="entry name" value="Myb/SANT-like_DNA-bd_dom_prot"/>
</dbReference>
<keyword evidence="4" id="KW-1185">Reference proteome</keyword>
<dbReference type="OMA" id="QLWGAND"/>
<accession>V4A3Y8</accession>
<dbReference type="GeneID" id="20249448"/>
<sequence>MNIQKDTVYDAKAANWTNAEVEKLVEIWAEPQMQLEIDSTYRNFFVFEKISNRLAELGMIRPAAQCRVKIKNLKSSYTKLRDTAPNELEKLKIRSPAFIIVEDVLTNKVLDVPGVDNQADDSFDQSNLIKIESHHNHQHDDDEDDYETEEYIQESYPSSSTSSKNVNKNIMKTSFSLGKRKRMIPAYEQEDDEQMLAYENGASKKMNLENVMKKLDKLETTFQEGILTLQQQLRDERKFYMECEERRLKFFAELEEKRRRDEREHELKLFKLFSDVKRNASADNSSQNHSSNDSILGDITISRSQED</sequence>
<feature type="region of interest" description="Disordered" evidence="1">
    <location>
        <begin position="280"/>
        <end position="307"/>
    </location>
</feature>
<dbReference type="GO" id="GO:0045893">
    <property type="term" value="P:positive regulation of DNA-templated transcription"/>
    <property type="evidence" value="ECO:0007669"/>
    <property type="project" value="TreeGrafter"/>
</dbReference>
<gene>
    <name evidence="3" type="ORF">LOTGIDRAFT_234109</name>
</gene>
<reference evidence="3 4" key="1">
    <citation type="journal article" date="2013" name="Nature">
        <title>Insights into bilaterian evolution from three spiralian genomes.</title>
        <authorList>
            <person name="Simakov O."/>
            <person name="Marletaz F."/>
            <person name="Cho S.J."/>
            <person name="Edsinger-Gonzales E."/>
            <person name="Havlak P."/>
            <person name="Hellsten U."/>
            <person name="Kuo D.H."/>
            <person name="Larsson T."/>
            <person name="Lv J."/>
            <person name="Arendt D."/>
            <person name="Savage R."/>
            <person name="Osoegawa K."/>
            <person name="de Jong P."/>
            <person name="Grimwood J."/>
            <person name="Chapman J.A."/>
            <person name="Shapiro H."/>
            <person name="Aerts A."/>
            <person name="Otillar R.P."/>
            <person name="Terry A.Y."/>
            <person name="Boore J.L."/>
            <person name="Grigoriev I.V."/>
            <person name="Lindberg D.R."/>
            <person name="Seaver E.C."/>
            <person name="Weisblat D.A."/>
            <person name="Putnam N.H."/>
            <person name="Rokhsar D.S."/>
        </authorList>
    </citation>
    <scope>NUCLEOTIDE SEQUENCE [LARGE SCALE GENOMIC DNA]</scope>
</reference>
<feature type="domain" description="Myb/SANT-like DNA-binding" evidence="2">
    <location>
        <begin position="15"/>
        <end position="85"/>
    </location>
</feature>
<dbReference type="GO" id="GO:0016604">
    <property type="term" value="C:nuclear body"/>
    <property type="evidence" value="ECO:0007669"/>
    <property type="project" value="TreeGrafter"/>
</dbReference>
<feature type="compositionally biased region" description="Low complexity" evidence="1">
    <location>
        <begin position="281"/>
        <end position="294"/>
    </location>
</feature>
<dbReference type="EMBL" id="KB202544">
    <property type="protein sequence ID" value="ESO89705.1"/>
    <property type="molecule type" value="Genomic_DNA"/>
</dbReference>
<dbReference type="Gene3D" id="1.10.10.60">
    <property type="entry name" value="Homeodomain-like"/>
    <property type="match status" value="1"/>
</dbReference>
<dbReference type="PANTHER" id="PTHR22666">
    <property type="entry name" value="MYB_SANT-LIKE DNA-BINDING DOMAIN-CONTAINING PROTEIN 1"/>
    <property type="match status" value="1"/>
</dbReference>
<dbReference type="RefSeq" id="XP_009059499.1">
    <property type="nucleotide sequence ID" value="XM_009061251.1"/>
</dbReference>
<protein>
    <recommendedName>
        <fullName evidence="2">Myb/SANT-like DNA-binding domain-containing protein</fullName>
    </recommendedName>
</protein>
<evidence type="ECO:0000313" key="3">
    <source>
        <dbReference type="EMBL" id="ESO89705.1"/>
    </source>
</evidence>
<dbReference type="PANTHER" id="PTHR22666:SF3">
    <property type="entry name" value="MYB_SANT-LIKE DNA-BINDING DOMAIN-CONTAINING PROTEIN 1"/>
    <property type="match status" value="1"/>
</dbReference>
<name>V4A3Y8_LOTGI</name>
<feature type="region of interest" description="Disordered" evidence="1">
    <location>
        <begin position="134"/>
        <end position="165"/>
    </location>
</feature>
<feature type="compositionally biased region" description="Acidic residues" evidence="1">
    <location>
        <begin position="141"/>
        <end position="152"/>
    </location>
</feature>
<dbReference type="HOGENOM" id="CLU_907006_0_0_1"/>
<evidence type="ECO:0000256" key="1">
    <source>
        <dbReference type="SAM" id="MobiDB-lite"/>
    </source>
</evidence>
<proteinExistence type="predicted"/>
<evidence type="ECO:0000313" key="4">
    <source>
        <dbReference type="Proteomes" id="UP000030746"/>
    </source>
</evidence>
<dbReference type="Proteomes" id="UP000030746">
    <property type="component" value="Unassembled WGS sequence"/>
</dbReference>
<dbReference type="OrthoDB" id="6093250at2759"/>
<evidence type="ECO:0000259" key="2">
    <source>
        <dbReference type="Pfam" id="PF13837"/>
    </source>
</evidence>
<organism evidence="3 4">
    <name type="scientific">Lottia gigantea</name>
    <name type="common">Giant owl limpet</name>
    <dbReference type="NCBI Taxonomy" id="225164"/>
    <lineage>
        <taxon>Eukaryota</taxon>
        <taxon>Metazoa</taxon>
        <taxon>Spiralia</taxon>
        <taxon>Lophotrochozoa</taxon>
        <taxon>Mollusca</taxon>
        <taxon>Gastropoda</taxon>
        <taxon>Patellogastropoda</taxon>
        <taxon>Lottioidea</taxon>
        <taxon>Lottiidae</taxon>
        <taxon>Lottia</taxon>
    </lineage>
</organism>